<keyword evidence="2" id="KW-0547">Nucleotide-binding</keyword>
<dbReference type="EMBL" id="VRYZ01000001">
    <property type="protein sequence ID" value="TXS94698.1"/>
    <property type="molecule type" value="Genomic_DNA"/>
</dbReference>
<evidence type="ECO:0000256" key="4">
    <source>
        <dbReference type="ARBA" id="ARBA00022840"/>
    </source>
</evidence>
<keyword evidence="6" id="KW-1133">Transmembrane helix</keyword>
<feature type="compositionally biased region" description="Low complexity" evidence="5">
    <location>
        <begin position="1"/>
        <end position="18"/>
    </location>
</feature>
<sequence>MQNPPRAGLAPGATAAPGVSIGQASDRGRKPANQDCHGALVPAEPLRTLKGIALALADGISSSPVSHIASETAVKSFLEDYYCTSEAWTVQTAASRVVAATNSWLYAQTRRGPHRYERDRGYVCTFSALVLRGHSAHLLHVGDSRIYRLRDGALEQLTHDHRQWVAADESYLSRALGMQDKVAVDYSSLPLRPGDVFLLATDGVYEFLQPQQILDALQSPTEDLDSVAGTLLQSAFDAGSADNLTLQIARIDHLPQRAADNLQARAEALPLPPPLQAGQHFDGYHILRALHHSARSHTWLAEDASSGQQVVIKTPATEQSDNPAYLERFLLEEWIARRISSPHVLQAAPVDRERQFLYTTTVYLDGQTLAQWLRDNPRPSLETVRGIIEQVARGLLAFHRREMLHRDLRPENVVIDCHGTVKLIDFGAVYVAGLAELGREEDLQIPGTALYCAPEYFLGQTGSARSDLYSLGILTYYLLSGDFPYGPGVARARSLQAQRRLRYRSLATDDNDVPAWVDAALRRAVQMDPMKRQGELSEFLYELRHPGADFLARDKPPLLERNPVAFWQGVAVVQLLLILALLHHLL</sequence>
<dbReference type="InterPro" id="IPR008266">
    <property type="entry name" value="Tyr_kinase_AS"/>
</dbReference>
<accession>A0A5C9A1Q5</accession>
<dbReference type="SUPFAM" id="SSF81606">
    <property type="entry name" value="PP2C-like"/>
    <property type="match status" value="1"/>
</dbReference>
<dbReference type="PROSITE" id="PS51746">
    <property type="entry name" value="PPM_2"/>
    <property type="match status" value="1"/>
</dbReference>
<dbReference type="AlphaFoldDB" id="A0A5C9A1Q5"/>
<protein>
    <submittedName>
        <fullName evidence="9">Bifunctional protein-serine/threonine kinase/phosphatase</fullName>
    </submittedName>
</protein>
<keyword evidence="10" id="KW-1185">Reference proteome</keyword>
<dbReference type="Gene3D" id="3.30.200.20">
    <property type="entry name" value="Phosphorylase Kinase, domain 1"/>
    <property type="match status" value="1"/>
</dbReference>
<dbReference type="CDD" id="cd14014">
    <property type="entry name" value="STKc_PknB_like"/>
    <property type="match status" value="1"/>
</dbReference>
<dbReference type="SMART" id="SM00219">
    <property type="entry name" value="TyrKc"/>
    <property type="match status" value="1"/>
</dbReference>
<evidence type="ECO:0000313" key="9">
    <source>
        <dbReference type="EMBL" id="TXS94698.1"/>
    </source>
</evidence>
<dbReference type="RefSeq" id="WP_148062540.1">
    <property type="nucleotide sequence ID" value="NZ_VRYZ01000001.1"/>
</dbReference>
<dbReference type="Pfam" id="PF13672">
    <property type="entry name" value="PP2C_2"/>
    <property type="match status" value="1"/>
</dbReference>
<dbReference type="CDD" id="cd00143">
    <property type="entry name" value="PP2Cc"/>
    <property type="match status" value="1"/>
</dbReference>
<gene>
    <name evidence="9" type="ORF">FVW59_01945</name>
</gene>
<keyword evidence="4" id="KW-0067">ATP-binding</keyword>
<feature type="region of interest" description="Disordered" evidence="5">
    <location>
        <begin position="1"/>
        <end position="34"/>
    </location>
</feature>
<dbReference type="InterPro" id="IPR036457">
    <property type="entry name" value="PPM-type-like_dom_sf"/>
</dbReference>
<dbReference type="GO" id="GO:0005524">
    <property type="term" value="F:ATP binding"/>
    <property type="evidence" value="ECO:0007669"/>
    <property type="project" value="UniProtKB-KW"/>
</dbReference>
<feature type="domain" description="Protein kinase" evidence="7">
    <location>
        <begin position="284"/>
        <end position="548"/>
    </location>
</feature>
<name>A0A5C9A1Q5_9GAMM</name>
<evidence type="ECO:0000259" key="7">
    <source>
        <dbReference type="PROSITE" id="PS50011"/>
    </source>
</evidence>
<dbReference type="Proteomes" id="UP000321933">
    <property type="component" value="Unassembled WGS sequence"/>
</dbReference>
<evidence type="ECO:0000256" key="3">
    <source>
        <dbReference type="ARBA" id="ARBA00022777"/>
    </source>
</evidence>
<dbReference type="Gene3D" id="1.10.510.10">
    <property type="entry name" value="Transferase(Phosphotransferase) domain 1"/>
    <property type="match status" value="1"/>
</dbReference>
<proteinExistence type="predicted"/>
<organism evidence="9 10">
    <name type="scientific">Parahaliea aestuarii</name>
    <dbReference type="NCBI Taxonomy" id="1852021"/>
    <lineage>
        <taxon>Bacteria</taxon>
        <taxon>Pseudomonadati</taxon>
        <taxon>Pseudomonadota</taxon>
        <taxon>Gammaproteobacteria</taxon>
        <taxon>Cellvibrionales</taxon>
        <taxon>Halieaceae</taxon>
        <taxon>Parahaliea</taxon>
    </lineage>
</organism>
<dbReference type="PROSITE" id="PS50011">
    <property type="entry name" value="PROTEIN_KINASE_DOM"/>
    <property type="match status" value="1"/>
</dbReference>
<dbReference type="SUPFAM" id="SSF56112">
    <property type="entry name" value="Protein kinase-like (PK-like)"/>
    <property type="match status" value="1"/>
</dbReference>
<keyword evidence="6" id="KW-0812">Transmembrane</keyword>
<feature type="transmembrane region" description="Helical" evidence="6">
    <location>
        <begin position="564"/>
        <end position="582"/>
    </location>
</feature>
<dbReference type="PANTHER" id="PTHR43289:SF6">
    <property type="entry name" value="SERINE_THREONINE-PROTEIN KINASE NEKL-3"/>
    <property type="match status" value="1"/>
</dbReference>
<evidence type="ECO:0000256" key="6">
    <source>
        <dbReference type="SAM" id="Phobius"/>
    </source>
</evidence>
<reference evidence="9 10" key="1">
    <citation type="submission" date="2019-08" db="EMBL/GenBank/DDBJ databases">
        <title>Parahaliea maris sp. nov., isolated from the surface seawater.</title>
        <authorList>
            <person name="Liu Y."/>
        </authorList>
    </citation>
    <scope>NUCLEOTIDE SEQUENCE [LARGE SCALE GENOMIC DNA]</scope>
    <source>
        <strain evidence="9 10">S2-26</strain>
    </source>
</reference>
<evidence type="ECO:0000259" key="8">
    <source>
        <dbReference type="PROSITE" id="PS51746"/>
    </source>
</evidence>
<keyword evidence="1" id="KW-0808">Transferase</keyword>
<dbReference type="OrthoDB" id="9801841at2"/>
<dbReference type="SMART" id="SM00332">
    <property type="entry name" value="PP2Cc"/>
    <property type="match status" value="1"/>
</dbReference>
<dbReference type="InterPro" id="IPR001932">
    <property type="entry name" value="PPM-type_phosphatase-like_dom"/>
</dbReference>
<keyword evidence="6" id="KW-0472">Membrane</keyword>
<keyword evidence="3 9" id="KW-0418">Kinase</keyword>
<dbReference type="PROSITE" id="PS00109">
    <property type="entry name" value="PROTEIN_KINASE_TYR"/>
    <property type="match status" value="1"/>
</dbReference>
<dbReference type="GO" id="GO:0004674">
    <property type="term" value="F:protein serine/threonine kinase activity"/>
    <property type="evidence" value="ECO:0007669"/>
    <property type="project" value="TreeGrafter"/>
</dbReference>
<dbReference type="Gene3D" id="3.60.40.10">
    <property type="entry name" value="PPM-type phosphatase domain"/>
    <property type="match status" value="1"/>
</dbReference>
<evidence type="ECO:0000256" key="5">
    <source>
        <dbReference type="SAM" id="MobiDB-lite"/>
    </source>
</evidence>
<dbReference type="PANTHER" id="PTHR43289">
    <property type="entry name" value="MITOGEN-ACTIVATED PROTEIN KINASE KINASE KINASE 20-RELATED"/>
    <property type="match status" value="1"/>
</dbReference>
<dbReference type="InterPro" id="IPR011009">
    <property type="entry name" value="Kinase-like_dom_sf"/>
</dbReference>
<feature type="domain" description="PPM-type phosphatase" evidence="8">
    <location>
        <begin position="20"/>
        <end position="251"/>
    </location>
</feature>
<dbReference type="GO" id="GO:0004713">
    <property type="term" value="F:protein tyrosine kinase activity"/>
    <property type="evidence" value="ECO:0007669"/>
    <property type="project" value="InterPro"/>
</dbReference>
<dbReference type="InterPro" id="IPR020635">
    <property type="entry name" value="Tyr_kinase_cat_dom"/>
</dbReference>
<evidence type="ECO:0000256" key="1">
    <source>
        <dbReference type="ARBA" id="ARBA00022679"/>
    </source>
</evidence>
<evidence type="ECO:0000256" key="2">
    <source>
        <dbReference type="ARBA" id="ARBA00022741"/>
    </source>
</evidence>
<evidence type="ECO:0000313" key="10">
    <source>
        <dbReference type="Proteomes" id="UP000321933"/>
    </source>
</evidence>
<comment type="caution">
    <text evidence="9">The sequence shown here is derived from an EMBL/GenBank/DDBJ whole genome shotgun (WGS) entry which is preliminary data.</text>
</comment>
<dbReference type="SMART" id="SM00331">
    <property type="entry name" value="PP2C_SIG"/>
    <property type="match status" value="1"/>
</dbReference>
<dbReference type="Pfam" id="PF00069">
    <property type="entry name" value="Pkinase"/>
    <property type="match status" value="1"/>
</dbReference>
<dbReference type="InterPro" id="IPR000719">
    <property type="entry name" value="Prot_kinase_dom"/>
</dbReference>